<dbReference type="InterPro" id="IPR029028">
    <property type="entry name" value="Alpha/beta_knot_MTases"/>
</dbReference>
<dbReference type="STRING" id="437022.CC99x_01065"/>
<dbReference type="Gene3D" id="1.10.1270.20">
    <property type="entry name" value="tRNA(m1g37)methyltransferase, domain 2"/>
    <property type="match status" value="1"/>
</dbReference>
<dbReference type="InterPro" id="IPR002649">
    <property type="entry name" value="tRNA_m1G_MeTrfase_TrmD"/>
</dbReference>
<evidence type="ECO:0000256" key="6">
    <source>
        <dbReference type="ARBA" id="ARBA00014679"/>
    </source>
</evidence>
<comment type="caution">
    <text evidence="19">The sequence shown here is derived from an EMBL/GenBank/DDBJ whole genome shotgun (WGS) entry which is preliminary data.</text>
</comment>
<evidence type="ECO:0000256" key="4">
    <source>
        <dbReference type="ARBA" id="ARBA00011738"/>
    </source>
</evidence>
<dbReference type="PATRIC" id="fig|1590042.3.peg.1080"/>
<dbReference type="PANTHER" id="PTHR46417">
    <property type="entry name" value="TRNA (GUANINE-N(1)-)-METHYLTRANSFERASE"/>
    <property type="match status" value="1"/>
</dbReference>
<comment type="subunit">
    <text evidence="4 15 17">Homodimer.</text>
</comment>
<dbReference type="RefSeq" id="WP_235528068.1">
    <property type="nucleotide sequence ID" value="NZ_LKHV02000001.1"/>
</dbReference>
<protein>
    <recommendedName>
        <fullName evidence="6 15">tRNA (guanine-N(1)-)-methyltransferase</fullName>
        <ecNumber evidence="5 15">2.1.1.228</ecNumber>
    </recommendedName>
    <alternativeName>
        <fullName evidence="12 15">M1G-methyltransferase</fullName>
    </alternativeName>
    <alternativeName>
        <fullName evidence="13 15">tRNA [GM37] methyltransferase</fullName>
    </alternativeName>
</protein>
<dbReference type="HAMAP" id="MF_00605">
    <property type="entry name" value="TrmD"/>
    <property type="match status" value="1"/>
</dbReference>
<keyword evidence="11 15" id="KW-0819">tRNA processing</keyword>
<dbReference type="PIRSF" id="PIRSF000386">
    <property type="entry name" value="tRNA_mtase"/>
    <property type="match status" value="1"/>
</dbReference>
<feature type="binding site" evidence="15 16">
    <location>
        <position position="116"/>
    </location>
    <ligand>
        <name>S-adenosyl-L-methionine</name>
        <dbReference type="ChEBI" id="CHEBI:59789"/>
    </ligand>
</feature>
<evidence type="ECO:0000256" key="13">
    <source>
        <dbReference type="ARBA" id="ARBA00033392"/>
    </source>
</evidence>
<feature type="domain" description="tRNA methyltransferase TRMD/TRM10-type" evidence="18">
    <location>
        <begin position="4"/>
        <end position="231"/>
    </location>
</feature>
<dbReference type="SUPFAM" id="SSF75217">
    <property type="entry name" value="alpha/beta knot"/>
    <property type="match status" value="1"/>
</dbReference>
<evidence type="ECO:0000313" key="19">
    <source>
        <dbReference type="EMBL" id="KRG19070.1"/>
    </source>
</evidence>
<evidence type="ECO:0000256" key="12">
    <source>
        <dbReference type="ARBA" id="ARBA00029736"/>
    </source>
</evidence>
<evidence type="ECO:0000256" key="11">
    <source>
        <dbReference type="ARBA" id="ARBA00022694"/>
    </source>
</evidence>
<dbReference type="AlphaFoldDB" id="A0A0Q9YQQ9"/>
<evidence type="ECO:0000256" key="5">
    <source>
        <dbReference type="ARBA" id="ARBA00012807"/>
    </source>
</evidence>
<dbReference type="GO" id="GO:0002939">
    <property type="term" value="P:tRNA N1-guanine methylation"/>
    <property type="evidence" value="ECO:0007669"/>
    <property type="project" value="TreeGrafter"/>
</dbReference>
<keyword evidence="9 15" id="KW-0808">Transferase</keyword>
<dbReference type="InterPro" id="IPR029026">
    <property type="entry name" value="tRNA_m1G_MTases_N"/>
</dbReference>
<dbReference type="GO" id="GO:0052906">
    <property type="term" value="F:tRNA (guanine(37)-N1)-methyltransferase activity"/>
    <property type="evidence" value="ECO:0007669"/>
    <property type="project" value="UniProtKB-UniRule"/>
</dbReference>
<dbReference type="InterPro" id="IPR016009">
    <property type="entry name" value="tRNA_MeTrfase_TRMD/TRM10"/>
</dbReference>
<dbReference type="FunFam" id="3.40.1280.10:FF:000001">
    <property type="entry name" value="tRNA (guanine-N(1)-)-methyltransferase"/>
    <property type="match status" value="1"/>
</dbReference>
<evidence type="ECO:0000256" key="16">
    <source>
        <dbReference type="PIRSR" id="PIRSR000386-1"/>
    </source>
</evidence>
<sequence length="252" mass="28258">MAKMWCGIISIFPEMFSGFLEHGIVHQAQKKELLHCEFWNPRSFAGNKHSTVDDRPYGGGPGMVMQARPLRLAIHAAKQQAPVGTKVVYLAPDGKQLNTELVRDLATWPGIIFVSGRYEGIDQRIIERDIDEVISIGDYVLTGGELPVMVVLDAVTRFIPGALGDEASNKEDAFTEENDGFLDCPHYTRPPELDGQTVPAVLLSGDHAAIHRWRRKQKIGRTWKLRPDLLQDNKMSQDDLQLLKEFQIESGL</sequence>
<comment type="subcellular location">
    <subcellularLocation>
        <location evidence="2 15 17">Cytoplasm</location>
    </subcellularLocation>
</comment>
<accession>A0A0Q9YQQ9</accession>
<dbReference type="EC" id="2.1.1.228" evidence="5 15"/>
<reference evidence="19" key="1">
    <citation type="submission" date="2015-09" db="EMBL/GenBank/DDBJ databases">
        <title>Draft Genome Sequences of Two Novel Amoeba-resistant Intranuclear Bacteria, Candidatus Berkiella cookevillensis and Candidatus Berkiella aquae.</title>
        <authorList>
            <person name="Mehari Y.T."/>
            <person name="Arivett B.A."/>
            <person name="Farone A.L."/>
            <person name="Gunderson J.H."/>
            <person name="Farone M.B."/>
        </authorList>
    </citation>
    <scope>NUCLEOTIDE SEQUENCE [LARGE SCALE GENOMIC DNA]</scope>
    <source>
        <strain evidence="19">CC99</strain>
    </source>
</reference>
<organism evidence="19">
    <name type="scientific">Candidatus Berkiella cookevillensis</name>
    <dbReference type="NCBI Taxonomy" id="437022"/>
    <lineage>
        <taxon>Bacteria</taxon>
        <taxon>Pseudomonadati</taxon>
        <taxon>Pseudomonadota</taxon>
        <taxon>Gammaproteobacteria</taxon>
        <taxon>Candidatus Berkiellales</taxon>
        <taxon>Candidatus Berkiellaceae</taxon>
        <taxon>Candidatus Berkiella</taxon>
    </lineage>
</organism>
<dbReference type="FunFam" id="1.10.1270.20:FF:000001">
    <property type="entry name" value="tRNA (guanine-N(1)-)-methyltransferase"/>
    <property type="match status" value="1"/>
</dbReference>
<keyword evidence="10 15" id="KW-0949">S-adenosyl-L-methionine</keyword>
<evidence type="ECO:0000256" key="17">
    <source>
        <dbReference type="RuleBase" id="RU003464"/>
    </source>
</evidence>
<dbReference type="NCBIfam" id="NF000648">
    <property type="entry name" value="PRK00026.1"/>
    <property type="match status" value="1"/>
</dbReference>
<dbReference type="InterPro" id="IPR023148">
    <property type="entry name" value="tRNA_m1G_MeTrfase_C_sf"/>
</dbReference>
<comment type="function">
    <text evidence="1 15 17">Specifically methylates guanosine-37 in various tRNAs.</text>
</comment>
<name>A0A0Q9YQQ9_9GAMM</name>
<evidence type="ECO:0000259" key="18">
    <source>
        <dbReference type="Pfam" id="PF01746"/>
    </source>
</evidence>
<dbReference type="Pfam" id="PF01746">
    <property type="entry name" value="tRNA_m1G_MT"/>
    <property type="match status" value="1"/>
</dbReference>
<dbReference type="GO" id="GO:0005829">
    <property type="term" value="C:cytosol"/>
    <property type="evidence" value="ECO:0007669"/>
    <property type="project" value="TreeGrafter"/>
</dbReference>
<dbReference type="PANTHER" id="PTHR46417:SF1">
    <property type="entry name" value="TRNA (GUANINE-N(1)-)-METHYLTRANSFERASE"/>
    <property type="match status" value="1"/>
</dbReference>
<proteinExistence type="inferred from homology"/>
<evidence type="ECO:0000256" key="1">
    <source>
        <dbReference type="ARBA" id="ARBA00002634"/>
    </source>
</evidence>
<dbReference type="CDD" id="cd18080">
    <property type="entry name" value="TrmD-like"/>
    <property type="match status" value="1"/>
</dbReference>
<evidence type="ECO:0000256" key="3">
    <source>
        <dbReference type="ARBA" id="ARBA00007630"/>
    </source>
</evidence>
<dbReference type="Gene3D" id="3.40.1280.10">
    <property type="match status" value="1"/>
</dbReference>
<evidence type="ECO:0000256" key="8">
    <source>
        <dbReference type="ARBA" id="ARBA00022603"/>
    </source>
</evidence>
<evidence type="ECO:0000256" key="10">
    <source>
        <dbReference type="ARBA" id="ARBA00022691"/>
    </source>
</evidence>
<keyword evidence="8 15" id="KW-0489">Methyltransferase</keyword>
<feature type="binding site" evidence="15 16">
    <location>
        <begin position="136"/>
        <end position="141"/>
    </location>
    <ligand>
        <name>S-adenosyl-L-methionine</name>
        <dbReference type="ChEBI" id="CHEBI:59789"/>
    </ligand>
</feature>
<evidence type="ECO:0000256" key="2">
    <source>
        <dbReference type="ARBA" id="ARBA00004496"/>
    </source>
</evidence>
<keyword evidence="7 15" id="KW-0963">Cytoplasm</keyword>
<comment type="similarity">
    <text evidence="3 15 17">Belongs to the RNA methyltransferase TrmD family.</text>
</comment>
<comment type="catalytic activity">
    <reaction evidence="14 15 17">
        <text>guanosine(37) in tRNA + S-adenosyl-L-methionine = N(1)-methylguanosine(37) in tRNA + S-adenosyl-L-homocysteine + H(+)</text>
        <dbReference type="Rhea" id="RHEA:36899"/>
        <dbReference type="Rhea" id="RHEA-COMP:10145"/>
        <dbReference type="Rhea" id="RHEA-COMP:10147"/>
        <dbReference type="ChEBI" id="CHEBI:15378"/>
        <dbReference type="ChEBI" id="CHEBI:57856"/>
        <dbReference type="ChEBI" id="CHEBI:59789"/>
        <dbReference type="ChEBI" id="CHEBI:73542"/>
        <dbReference type="ChEBI" id="CHEBI:74269"/>
        <dbReference type="EC" id="2.1.1.228"/>
    </reaction>
</comment>
<evidence type="ECO:0000256" key="14">
    <source>
        <dbReference type="ARBA" id="ARBA00047783"/>
    </source>
</evidence>
<evidence type="ECO:0000256" key="15">
    <source>
        <dbReference type="HAMAP-Rule" id="MF_00605"/>
    </source>
</evidence>
<dbReference type="EMBL" id="LKHV01000004">
    <property type="protein sequence ID" value="KRG19070.1"/>
    <property type="molecule type" value="Genomic_DNA"/>
</dbReference>
<dbReference type="NCBIfam" id="TIGR00088">
    <property type="entry name" value="trmD"/>
    <property type="match status" value="1"/>
</dbReference>
<evidence type="ECO:0000256" key="7">
    <source>
        <dbReference type="ARBA" id="ARBA00022490"/>
    </source>
</evidence>
<evidence type="ECO:0000256" key="9">
    <source>
        <dbReference type="ARBA" id="ARBA00022679"/>
    </source>
</evidence>
<gene>
    <name evidence="15 19" type="primary">trmD</name>
    <name evidence="19" type="ORF">CC99x_01065</name>
</gene>